<accession>A0A818TLJ3</accession>
<dbReference type="EMBL" id="CAJOAZ010000588">
    <property type="protein sequence ID" value="CAF3679369.1"/>
    <property type="molecule type" value="Genomic_DNA"/>
</dbReference>
<feature type="signal peptide" evidence="2">
    <location>
        <begin position="1"/>
        <end position="15"/>
    </location>
</feature>
<comment type="caution">
    <text evidence="3">The sequence shown here is derived from an EMBL/GenBank/DDBJ whole genome shotgun (WGS) entry which is preliminary data.</text>
</comment>
<proteinExistence type="predicted"/>
<dbReference type="Proteomes" id="UP000663844">
    <property type="component" value="Unassembled WGS sequence"/>
</dbReference>
<feature type="chain" id="PRO_5033035120" evidence="2">
    <location>
        <begin position="16"/>
        <end position="960"/>
    </location>
</feature>
<organism evidence="3 4">
    <name type="scientific">Adineta steineri</name>
    <dbReference type="NCBI Taxonomy" id="433720"/>
    <lineage>
        <taxon>Eukaryota</taxon>
        <taxon>Metazoa</taxon>
        <taxon>Spiralia</taxon>
        <taxon>Gnathifera</taxon>
        <taxon>Rotifera</taxon>
        <taxon>Eurotatoria</taxon>
        <taxon>Bdelloidea</taxon>
        <taxon>Adinetida</taxon>
        <taxon>Adinetidae</taxon>
        <taxon>Adineta</taxon>
    </lineage>
</organism>
<keyword evidence="1" id="KW-0472">Membrane</keyword>
<keyword evidence="1" id="KW-0812">Transmembrane</keyword>
<reference evidence="3" key="1">
    <citation type="submission" date="2021-02" db="EMBL/GenBank/DDBJ databases">
        <authorList>
            <person name="Nowell W R."/>
        </authorList>
    </citation>
    <scope>NUCLEOTIDE SEQUENCE</scope>
</reference>
<keyword evidence="2" id="KW-0732">Signal</keyword>
<gene>
    <name evidence="3" type="ORF">OXD698_LOCUS10806</name>
</gene>
<dbReference type="AlphaFoldDB" id="A0A818TLJ3"/>
<keyword evidence="1" id="KW-1133">Transmembrane helix</keyword>
<evidence type="ECO:0000313" key="4">
    <source>
        <dbReference type="Proteomes" id="UP000663844"/>
    </source>
</evidence>
<evidence type="ECO:0000256" key="2">
    <source>
        <dbReference type="SAM" id="SignalP"/>
    </source>
</evidence>
<evidence type="ECO:0000256" key="1">
    <source>
        <dbReference type="SAM" id="Phobius"/>
    </source>
</evidence>
<sequence length="960" mass="112900">MILCLLWIIIKLIESSHILNPSDLSCKRRVYRLLIFCSNSCILGNYRLITDQSNYIVTLSNPLITIHASIGLDNKHISSLLTELWHQQINQQPLILQSGSHIFKTNEESNKNHNISWNLNLSLINNKLDSSFNSKSLLNIQSTLYNQQINLFIREKQDNHCSYPNSSKDFALCCNLCTTVTICPEIKILSPHSRYDIIVTNYGLLVSQSWKIFDGNFICLLFPSNRTNRFWSTITHAMNINQIPDINDIMIIQHPYGIQQNIFYYSLYPFHQWKKYIIDFHFIDVLFIPYKQLAIFELNLCDEILCKLVLRIYEYKLNKTVELHNQLYCPDVIIEKNVSSLIYFQLYFNILSNVLYLIGKQNIYASNDYGAKLIRIWTNDLSFTDLIILNPIVFSDTGHIAFIYELKNHPSYYYYFAVFSKAGLFYGWRTRLFRSSVQMDEPFFFDYSGSLYFNASPPLLIIQATEQSLVATSYLLMNNIPGPFFVRETDMDRIFVFCSLSSWDNRFELIGSTLQFDELGLFFVINKDISSTKFPFCLQTSRLNSSSLETSRQCQLKFHSLQNSKKIHLQLSKCTFTNEDQNSTIITSKYPNIFIDSIINNTFASGRIFQDVLFNNKYVDQWNIIHIQVEQVLDKCLLQNLGQNHHLALIYIPPSTTYPISNGDNLDTLIQPEFEINSDLSKLIPIEPPINFQLNRYQAGFNSVIVYNLDYEKYSICDGFKNCTCISTLISYRSIIHCAQRFYIINSTVNNRVYMKLWIEKDRLYIPNDKSIFLIEEVSKRNDYELIDNSWTNEMKENIVELFLKNLIHLTDNEIHVFRLLNSSLSYGNFLFLGPNLKIKFMDEGLYHFRITYLWGDQFCLTSIDLLILMISNTPTLTSYTFNYFFNCILILILMFILWINYVIFHEKIYRKIFVQLKKETFFVHRPINDHINFEMLVKIREQSQKLLPYRYLLIKDENI</sequence>
<name>A0A818TLJ3_9BILA</name>
<evidence type="ECO:0000313" key="3">
    <source>
        <dbReference type="EMBL" id="CAF3679369.1"/>
    </source>
</evidence>
<feature type="transmembrane region" description="Helical" evidence="1">
    <location>
        <begin position="884"/>
        <end position="905"/>
    </location>
</feature>
<protein>
    <submittedName>
        <fullName evidence="3">Uncharacterized protein</fullName>
    </submittedName>
</protein>